<dbReference type="Pfam" id="PF14856">
    <property type="entry name" value="Hce2"/>
    <property type="match status" value="1"/>
</dbReference>
<reference evidence="3 4" key="1">
    <citation type="journal article" date="2018" name="Evol. Lett.">
        <title>Horizontal gene cluster transfer increased hallucinogenic mushroom diversity.</title>
        <authorList>
            <person name="Reynolds H.T."/>
            <person name="Vijayakumar V."/>
            <person name="Gluck-Thaler E."/>
            <person name="Korotkin H.B."/>
            <person name="Matheny P.B."/>
            <person name="Slot J.C."/>
        </authorList>
    </citation>
    <scope>NUCLEOTIDE SEQUENCE [LARGE SCALE GENOMIC DNA]</scope>
    <source>
        <strain evidence="3 4">2629</strain>
    </source>
</reference>
<accession>A0A409YRC7</accession>
<evidence type="ECO:0000313" key="3">
    <source>
        <dbReference type="EMBL" id="PPR05568.1"/>
    </source>
</evidence>
<evidence type="ECO:0000313" key="4">
    <source>
        <dbReference type="Proteomes" id="UP000284842"/>
    </source>
</evidence>
<dbReference type="Proteomes" id="UP000284842">
    <property type="component" value="Unassembled WGS sequence"/>
</dbReference>
<comment type="caution">
    <text evidence="3">The sequence shown here is derived from an EMBL/GenBank/DDBJ whole genome shotgun (WGS) entry which is preliminary data.</text>
</comment>
<sequence length="273" mass="30122">MNSMTSTKRRGDTVVGVTIIVRVIQGYGEPERDHALREPYEPFGDEHGSKYGQKSTDFIEPHAGHGLHPEISALEVDYDDFFRVAYSILLKSNQSRLLINAGSMFKFTLFNLFIGLLITLARAAPAPTDVELDVQDLAPQTPSITSLEHEARAWINNCDHSTFINQSSSASPLVKDCQQIVKNISGGGTWHVALLAQRQLVQYGTCAFGVQAGFSLGVTNFRVGNSDIIDLINDSIKKFQWNGKVGAKGVMPCQTDPGAIKVKVDWTIYHNRK</sequence>
<proteinExistence type="predicted"/>
<dbReference type="EMBL" id="NHTK01000790">
    <property type="protein sequence ID" value="PPR05568.1"/>
    <property type="molecule type" value="Genomic_DNA"/>
</dbReference>
<dbReference type="OrthoDB" id="73875at2759"/>
<keyword evidence="1" id="KW-0472">Membrane</keyword>
<keyword evidence="1" id="KW-0812">Transmembrane</keyword>
<keyword evidence="4" id="KW-1185">Reference proteome</keyword>
<feature type="domain" description="Ecp2 effector protein-like" evidence="2">
    <location>
        <begin position="158"/>
        <end position="253"/>
    </location>
</feature>
<dbReference type="InParanoid" id="A0A409YRC7"/>
<organism evidence="3 4">
    <name type="scientific">Panaeolus cyanescens</name>
    <dbReference type="NCBI Taxonomy" id="181874"/>
    <lineage>
        <taxon>Eukaryota</taxon>
        <taxon>Fungi</taxon>
        <taxon>Dikarya</taxon>
        <taxon>Basidiomycota</taxon>
        <taxon>Agaricomycotina</taxon>
        <taxon>Agaricomycetes</taxon>
        <taxon>Agaricomycetidae</taxon>
        <taxon>Agaricales</taxon>
        <taxon>Agaricineae</taxon>
        <taxon>Galeropsidaceae</taxon>
        <taxon>Panaeolus</taxon>
    </lineage>
</organism>
<feature type="transmembrane region" description="Helical" evidence="1">
    <location>
        <begin position="97"/>
        <end position="121"/>
    </location>
</feature>
<evidence type="ECO:0000256" key="1">
    <source>
        <dbReference type="SAM" id="Phobius"/>
    </source>
</evidence>
<keyword evidence="1" id="KW-1133">Transmembrane helix</keyword>
<dbReference type="AlphaFoldDB" id="A0A409YRC7"/>
<evidence type="ECO:0000259" key="2">
    <source>
        <dbReference type="Pfam" id="PF14856"/>
    </source>
</evidence>
<gene>
    <name evidence="3" type="ORF">CVT24_003234</name>
</gene>
<protein>
    <recommendedName>
        <fullName evidence="2">Ecp2 effector protein-like domain-containing protein</fullName>
    </recommendedName>
</protein>
<dbReference type="STRING" id="181874.A0A409YRC7"/>
<name>A0A409YRC7_9AGAR</name>
<dbReference type="InterPro" id="IPR029226">
    <property type="entry name" value="Ecp2-like"/>
</dbReference>